<organism evidence="2 3">
    <name type="scientific">Trichodelitschia bisporula</name>
    <dbReference type="NCBI Taxonomy" id="703511"/>
    <lineage>
        <taxon>Eukaryota</taxon>
        <taxon>Fungi</taxon>
        <taxon>Dikarya</taxon>
        <taxon>Ascomycota</taxon>
        <taxon>Pezizomycotina</taxon>
        <taxon>Dothideomycetes</taxon>
        <taxon>Dothideomycetes incertae sedis</taxon>
        <taxon>Phaeotrichales</taxon>
        <taxon>Phaeotrichaceae</taxon>
        <taxon>Trichodelitschia</taxon>
    </lineage>
</organism>
<protein>
    <submittedName>
        <fullName evidence="2">Uncharacterized protein</fullName>
    </submittedName>
</protein>
<reference evidence="2" key="1">
    <citation type="journal article" date="2020" name="Stud. Mycol.">
        <title>101 Dothideomycetes genomes: a test case for predicting lifestyles and emergence of pathogens.</title>
        <authorList>
            <person name="Haridas S."/>
            <person name="Albert R."/>
            <person name="Binder M."/>
            <person name="Bloem J."/>
            <person name="Labutti K."/>
            <person name="Salamov A."/>
            <person name="Andreopoulos B."/>
            <person name="Baker S."/>
            <person name="Barry K."/>
            <person name="Bills G."/>
            <person name="Bluhm B."/>
            <person name="Cannon C."/>
            <person name="Castanera R."/>
            <person name="Culley D."/>
            <person name="Daum C."/>
            <person name="Ezra D."/>
            <person name="Gonzalez J."/>
            <person name="Henrissat B."/>
            <person name="Kuo A."/>
            <person name="Liang C."/>
            <person name="Lipzen A."/>
            <person name="Lutzoni F."/>
            <person name="Magnuson J."/>
            <person name="Mondo S."/>
            <person name="Nolan M."/>
            <person name="Ohm R."/>
            <person name="Pangilinan J."/>
            <person name="Park H.-J."/>
            <person name="Ramirez L."/>
            <person name="Alfaro M."/>
            <person name="Sun H."/>
            <person name="Tritt A."/>
            <person name="Yoshinaga Y."/>
            <person name="Zwiers L.-H."/>
            <person name="Turgeon B."/>
            <person name="Goodwin S."/>
            <person name="Spatafora J."/>
            <person name="Crous P."/>
            <person name="Grigoriev I."/>
        </authorList>
    </citation>
    <scope>NUCLEOTIDE SEQUENCE</scope>
    <source>
        <strain evidence="2">CBS 262.69</strain>
    </source>
</reference>
<dbReference type="Proteomes" id="UP000799640">
    <property type="component" value="Unassembled WGS sequence"/>
</dbReference>
<dbReference type="AlphaFoldDB" id="A0A6G1I6S0"/>
<accession>A0A6G1I6S0</accession>
<feature type="region of interest" description="Disordered" evidence="1">
    <location>
        <begin position="351"/>
        <end position="392"/>
    </location>
</feature>
<proteinExistence type="predicted"/>
<sequence length="402" mass="43818">MPWPLGWWYHSGLGVLTYQGVPQYEREFIDATLAKFPPDDSSQEEWKPIRRSLAVFDQVRGLSFFLKQWVVAQLAFAVGQPFNPESYTAQQLVSTLRRAVAEGKCDRISNEAQSVSKDFQAEESALLAQGHSHASKLSDPKGQNTQDNAHFILAFGNRGSIVHFPARPDPDEHHVEVPDIPRWDHLPSTDDPPTANHLPNANHEPEVPATWVPLIPVYAPPPRNFGQGPYGLSNATVPYASAQVPLPGHFSQGPYGIRSAPVLYRPTQAPLPGHSGQGPYGLSNAPVPYAPAQVPLPESFSQGPYYFGSVPVPYSLAQAPLPGHSSQNAYDLNSSSVQPFVQAPRPTYSSPYGPINVPVPPSVPASLPTHSSRNPPGARDTLPSLRSLDLPNVPDVELKPYL</sequence>
<evidence type="ECO:0000256" key="1">
    <source>
        <dbReference type="SAM" id="MobiDB-lite"/>
    </source>
</evidence>
<name>A0A6G1I6S0_9PEZI</name>
<gene>
    <name evidence="2" type="ORF">EJ06DRAFT_579885</name>
</gene>
<dbReference type="EMBL" id="ML996689">
    <property type="protein sequence ID" value="KAF2403980.1"/>
    <property type="molecule type" value="Genomic_DNA"/>
</dbReference>
<evidence type="ECO:0000313" key="2">
    <source>
        <dbReference type="EMBL" id="KAF2403980.1"/>
    </source>
</evidence>
<evidence type="ECO:0000313" key="3">
    <source>
        <dbReference type="Proteomes" id="UP000799640"/>
    </source>
</evidence>
<keyword evidence="3" id="KW-1185">Reference proteome</keyword>